<reference evidence="1" key="1">
    <citation type="submission" date="2023-04" db="EMBL/GenBank/DDBJ databases">
        <title>Draft Genome sequencing of Naganishia species isolated from polar environments using Oxford Nanopore Technology.</title>
        <authorList>
            <person name="Leo P."/>
            <person name="Venkateswaran K."/>
        </authorList>
    </citation>
    <scope>NUCLEOTIDE SEQUENCE</scope>
    <source>
        <strain evidence="1">MNA-CCFEE 5261</strain>
    </source>
</reference>
<organism evidence="1 2">
    <name type="scientific">Naganishia cerealis</name>
    <dbReference type="NCBI Taxonomy" id="610337"/>
    <lineage>
        <taxon>Eukaryota</taxon>
        <taxon>Fungi</taxon>
        <taxon>Dikarya</taxon>
        <taxon>Basidiomycota</taxon>
        <taxon>Agaricomycotina</taxon>
        <taxon>Tremellomycetes</taxon>
        <taxon>Filobasidiales</taxon>
        <taxon>Filobasidiaceae</taxon>
        <taxon>Naganishia</taxon>
    </lineage>
</organism>
<name>A0ACC2WJ34_9TREE</name>
<evidence type="ECO:0000313" key="2">
    <source>
        <dbReference type="Proteomes" id="UP001241377"/>
    </source>
</evidence>
<protein>
    <submittedName>
        <fullName evidence="1">Uncharacterized protein</fullName>
    </submittedName>
</protein>
<dbReference type="EMBL" id="JASBWR010000007">
    <property type="protein sequence ID" value="KAJ9111652.1"/>
    <property type="molecule type" value="Genomic_DNA"/>
</dbReference>
<sequence length="971" mass="106650">MVNPSTPQTQEKDSKRSKGKGKVTKEPENQKSGSSTEQGFSLFKVDSAKDAELDDLFSKSASFAVPPPAPKPTSLSVDSNPVNTPTSTNAASTPSKISKRKRDDEEPSVKEISTRKDKKGKKAKKDLPAKVKSDSLPLEEPKEEAPSTSAVESAVPQALDSKVGEDDVQMENLESDEEENEFVHESMRTDVGENGKRKKQKKTKFVPEGESKSDRDRRTIFIGNLPVETVKSKPLQRKLYAHIRSFVPDASIESIRFRSIAFATPTSHIPEDAEEADGEEANRREQREKERAAAWRAEQEQEDAAGLGRGAAKRGGQVPVKADEETLRSQGKVFFQPGEKRKVAFIKREFHEQATSINAYMVFGHPAPDRSKNVRPIQDPYEAAEQAVRLGNHSTFEARILRLDASRPVLSTLTAEASKEGRSELPIRRAAWLGGKDPKMSLFVGNMDYNTDQQDIWIFFEKLVEAEKGAPKDGQQWVVDVRIIRDKDTQMGKGFGYIAFSDAECVDEILALPAEKLKYAKRTLRVQRCKVLPPALGGKEAKKQAAIAASSGPRSRDGKTVSRPAPSFKPKAAPIPIVVPKGDPTLGAKLVNLSKDERKVAKSSDPERLARRMAKKQVVKAKAKAGDALAGSKEKVKLDMKSGGKKGKDGGKLKAKKSRVRSEHALKKMKESGTRARIDALHAHSRDCTKSESQQIVTSRSDPLNGLLHLPDDVRTYLTTLRDALLGALSVQEVLQIYLIGSASYTSGYISGQSDLDVAVVTRSRLEKSALARVPEFCSHSALPCPADKLELVVYAYEDVHLDHPALPYNISLNYNTGRSLPRDHERYGNNPDDSPHWFILDIAAAHANNLALLDGPAFADIFTPRLGRRQVLDALQTSLQWHIEHEPTSANAVLNACRGWRWAVQGVFGSKLEGGKYALSRLSGEAEHVVQTAIDMRTGAGDKDGSGDVETLYVFIASELQEALDADASL</sequence>
<evidence type="ECO:0000313" key="1">
    <source>
        <dbReference type="EMBL" id="KAJ9111652.1"/>
    </source>
</evidence>
<gene>
    <name evidence="1" type="ORF">QFC19_001009</name>
</gene>
<accession>A0ACC2WJ34</accession>
<comment type="caution">
    <text evidence="1">The sequence shown here is derived from an EMBL/GenBank/DDBJ whole genome shotgun (WGS) entry which is preliminary data.</text>
</comment>
<keyword evidence="2" id="KW-1185">Reference proteome</keyword>
<proteinExistence type="predicted"/>
<dbReference type="Proteomes" id="UP001241377">
    <property type="component" value="Unassembled WGS sequence"/>
</dbReference>